<organism evidence="1 2">
    <name type="scientific">Araneus ventricosus</name>
    <name type="common">Orbweaver spider</name>
    <name type="synonym">Epeira ventricosa</name>
    <dbReference type="NCBI Taxonomy" id="182803"/>
    <lineage>
        <taxon>Eukaryota</taxon>
        <taxon>Metazoa</taxon>
        <taxon>Ecdysozoa</taxon>
        <taxon>Arthropoda</taxon>
        <taxon>Chelicerata</taxon>
        <taxon>Arachnida</taxon>
        <taxon>Araneae</taxon>
        <taxon>Araneomorphae</taxon>
        <taxon>Entelegynae</taxon>
        <taxon>Araneoidea</taxon>
        <taxon>Araneidae</taxon>
        <taxon>Araneus</taxon>
    </lineage>
</organism>
<dbReference type="AlphaFoldDB" id="A0A4Y2B1J2"/>
<comment type="caution">
    <text evidence="1">The sequence shown here is derived from an EMBL/GenBank/DDBJ whole genome shotgun (WGS) entry which is preliminary data.</text>
</comment>
<dbReference type="Proteomes" id="UP000499080">
    <property type="component" value="Unassembled WGS sequence"/>
</dbReference>
<accession>A0A4Y2B1J2</accession>
<evidence type="ECO:0000313" key="1">
    <source>
        <dbReference type="EMBL" id="GBL85707.1"/>
    </source>
</evidence>
<evidence type="ECO:0000313" key="2">
    <source>
        <dbReference type="Proteomes" id="UP000499080"/>
    </source>
</evidence>
<gene>
    <name evidence="1" type="ORF">AVEN_193159_1</name>
</gene>
<sequence>MRCDETLFRVLKFKVVTTLGGMKTESPLPRHLGNLNDSLCNSSSTETGVLIAIPGHFLTPPEGVTYYYWRRDSFSLHFSTHVQEREPAYLSVASHLRARGIRRWEGKKIFEERALFDGSHNAK</sequence>
<dbReference type="EMBL" id="BGPR01000044">
    <property type="protein sequence ID" value="GBL85707.1"/>
    <property type="molecule type" value="Genomic_DNA"/>
</dbReference>
<proteinExistence type="predicted"/>
<keyword evidence="2" id="KW-1185">Reference proteome</keyword>
<protein>
    <submittedName>
        <fullName evidence="1">Uncharacterized protein</fullName>
    </submittedName>
</protein>
<name>A0A4Y2B1J2_ARAVE</name>
<reference evidence="1 2" key="1">
    <citation type="journal article" date="2019" name="Sci. Rep.">
        <title>Orb-weaving spider Araneus ventricosus genome elucidates the spidroin gene catalogue.</title>
        <authorList>
            <person name="Kono N."/>
            <person name="Nakamura H."/>
            <person name="Ohtoshi R."/>
            <person name="Moran D.A.P."/>
            <person name="Shinohara A."/>
            <person name="Yoshida Y."/>
            <person name="Fujiwara M."/>
            <person name="Mori M."/>
            <person name="Tomita M."/>
            <person name="Arakawa K."/>
        </authorList>
    </citation>
    <scope>NUCLEOTIDE SEQUENCE [LARGE SCALE GENOMIC DNA]</scope>
</reference>